<comment type="similarity">
    <text evidence="1">Belongs to the peptidase S49 family.</text>
</comment>
<dbReference type="HOGENOM" id="CLU_046540_0_0_7"/>
<sequence>MTILLVGVVFAVSACKGGKDLDGEPRYGVVLLRGPITDARKYVEWMAELREDDDVAGVLVRIDSPGGVVGPSQELYRAMVRLAEVKPVAVSMGAVCASGGYYMACPGTRLFANAGTLTGSIGVRMELTNLMELMETLGVRHTSITSGKFKDSPSPFRNMTAEERAYIETIVLDLHAQFTEDILAVRDMDNATLQQIADGRILTGRQALAVGAIDALGGQEEAQEWLEKATGKGELPLDEGPKDKRNWYEKLAEAVADVLPLAGMTHLAGPRWQAEYR</sequence>
<dbReference type="InterPro" id="IPR029045">
    <property type="entry name" value="ClpP/crotonase-like_dom_sf"/>
</dbReference>
<dbReference type="Gene3D" id="6.20.330.10">
    <property type="match status" value="1"/>
</dbReference>
<dbReference type="AlphaFoldDB" id="T2G8Y4"/>
<dbReference type="STRING" id="1121448.DGI_0664"/>
<dbReference type="EMBL" id="CP006585">
    <property type="protein sequence ID" value="AGW12571.1"/>
    <property type="molecule type" value="Genomic_DNA"/>
</dbReference>
<gene>
    <name evidence="6" type="ORF">DGI_0664</name>
</gene>
<evidence type="ECO:0000256" key="1">
    <source>
        <dbReference type="ARBA" id="ARBA00008683"/>
    </source>
</evidence>
<dbReference type="InterPro" id="IPR004635">
    <property type="entry name" value="Pept_S49_SppA"/>
</dbReference>
<dbReference type="CDD" id="cd07023">
    <property type="entry name" value="S49_Sppa_N_C"/>
    <property type="match status" value="1"/>
</dbReference>
<dbReference type="InterPro" id="IPR002142">
    <property type="entry name" value="Peptidase_S49"/>
</dbReference>
<dbReference type="Pfam" id="PF01343">
    <property type="entry name" value="Peptidase_S49"/>
    <property type="match status" value="1"/>
</dbReference>
<organism evidence="6 7">
    <name type="scientific">Megalodesulfovibrio gigas (strain ATCC 19364 / DSM 1382 / NCIMB 9332 / VKM B-1759)</name>
    <name type="common">Desulfovibrio gigas</name>
    <dbReference type="NCBI Taxonomy" id="1121448"/>
    <lineage>
        <taxon>Bacteria</taxon>
        <taxon>Pseudomonadati</taxon>
        <taxon>Thermodesulfobacteriota</taxon>
        <taxon>Desulfovibrionia</taxon>
        <taxon>Desulfovibrionales</taxon>
        <taxon>Desulfovibrionaceae</taxon>
        <taxon>Megalodesulfovibrio</taxon>
    </lineage>
</organism>
<dbReference type="InterPro" id="IPR047272">
    <property type="entry name" value="S49_SppA_C"/>
</dbReference>
<keyword evidence="2" id="KW-0645">Protease</keyword>
<reference evidence="6 7" key="1">
    <citation type="journal article" date="2013" name="J. Bacteriol.">
        <title>Roles of HynAB and Ech, the only two hydrogenases found in the model sulfate reducer Desulfovibrio gigas.</title>
        <authorList>
            <person name="Morais-Silva F.O."/>
            <person name="Santos C.I."/>
            <person name="Rodrigues R."/>
            <person name="Pereira I.A."/>
            <person name="Rodrigues-Pousada C."/>
        </authorList>
    </citation>
    <scope>NUCLEOTIDE SEQUENCE [LARGE SCALE GENOMIC DNA]</scope>
    <source>
        <strain evidence="7">ATCC 19364 / DSM 1382 / NCIMB 9332 / VKM B-1759</strain>
    </source>
</reference>
<name>T2G8Y4_MEGG1</name>
<proteinExistence type="inferred from homology"/>
<protein>
    <submittedName>
        <fullName evidence="6">Putative signal peptide peptidase SppA</fullName>
    </submittedName>
</protein>
<dbReference type="NCBIfam" id="TIGR00706">
    <property type="entry name" value="SppA_dom"/>
    <property type="match status" value="1"/>
</dbReference>
<evidence type="ECO:0000259" key="5">
    <source>
        <dbReference type="Pfam" id="PF01343"/>
    </source>
</evidence>
<dbReference type="PATRIC" id="fig|1121448.10.peg.669"/>
<evidence type="ECO:0000256" key="3">
    <source>
        <dbReference type="ARBA" id="ARBA00022801"/>
    </source>
</evidence>
<keyword evidence="4" id="KW-0720">Serine protease</keyword>
<evidence type="ECO:0000313" key="7">
    <source>
        <dbReference type="Proteomes" id="UP000016587"/>
    </source>
</evidence>
<dbReference type="eggNOG" id="COG0616">
    <property type="taxonomic scope" value="Bacteria"/>
</dbReference>
<accession>T2G8Y4</accession>
<keyword evidence="3" id="KW-0378">Hydrolase</keyword>
<evidence type="ECO:0000256" key="2">
    <source>
        <dbReference type="ARBA" id="ARBA00022670"/>
    </source>
</evidence>
<dbReference type="Gene3D" id="3.90.226.10">
    <property type="entry name" value="2-enoyl-CoA Hydratase, Chain A, domain 1"/>
    <property type="match status" value="1"/>
</dbReference>
<dbReference type="Proteomes" id="UP000016587">
    <property type="component" value="Chromosome"/>
</dbReference>
<dbReference type="GO" id="GO:0006508">
    <property type="term" value="P:proteolysis"/>
    <property type="evidence" value="ECO:0007669"/>
    <property type="project" value="UniProtKB-KW"/>
</dbReference>
<keyword evidence="7" id="KW-1185">Reference proteome</keyword>
<feature type="domain" description="Peptidase S49" evidence="5">
    <location>
        <begin position="83"/>
        <end position="229"/>
    </location>
</feature>
<dbReference type="KEGG" id="dgg:DGI_0664"/>
<dbReference type="GO" id="GO:0008236">
    <property type="term" value="F:serine-type peptidase activity"/>
    <property type="evidence" value="ECO:0007669"/>
    <property type="project" value="UniProtKB-KW"/>
</dbReference>
<reference evidence="7" key="2">
    <citation type="submission" date="2013-07" db="EMBL/GenBank/DDBJ databases">
        <authorList>
            <person name="Morais-Silva F.O."/>
            <person name="Rezende A.M."/>
            <person name="Pimentel C."/>
            <person name="Resende D.M."/>
            <person name="Santos C.I."/>
            <person name="Clemente C."/>
            <person name="de Oliveira L.M."/>
            <person name="da Silva S.M."/>
            <person name="Costa D.A."/>
            <person name="Varela-Raposo A."/>
            <person name="Horacio E.C.A."/>
            <person name="Matos M."/>
            <person name="Flores O."/>
            <person name="Ruiz J.C."/>
            <person name="Rodrigues-Pousada C."/>
        </authorList>
    </citation>
    <scope>NUCLEOTIDE SEQUENCE [LARGE SCALE GENOMIC DNA]</scope>
    <source>
        <strain evidence="7">ATCC 19364 / DSM 1382 / NCIMB 9332 / VKM B-1759</strain>
    </source>
</reference>
<evidence type="ECO:0000313" key="6">
    <source>
        <dbReference type="EMBL" id="AGW12571.1"/>
    </source>
</evidence>
<dbReference type="SUPFAM" id="SSF52096">
    <property type="entry name" value="ClpP/crotonase"/>
    <property type="match status" value="1"/>
</dbReference>
<evidence type="ECO:0000256" key="4">
    <source>
        <dbReference type="ARBA" id="ARBA00022825"/>
    </source>
</evidence>
<dbReference type="PANTHER" id="PTHR42987">
    <property type="entry name" value="PEPTIDASE S49"/>
    <property type="match status" value="1"/>
</dbReference>
<dbReference type="PANTHER" id="PTHR42987:SF7">
    <property type="entry name" value="SIGNAL PEPTIDE PEPTIDASE SPPA-RELATED"/>
    <property type="match status" value="1"/>
</dbReference>